<feature type="transmembrane region" description="Helical" evidence="1">
    <location>
        <begin position="58"/>
        <end position="76"/>
    </location>
</feature>
<dbReference type="Proteomes" id="UP000184111">
    <property type="component" value="Unassembled WGS sequence"/>
</dbReference>
<feature type="transmembrane region" description="Helical" evidence="1">
    <location>
        <begin position="6"/>
        <end position="24"/>
    </location>
</feature>
<dbReference type="EMBL" id="FRBI01000001">
    <property type="protein sequence ID" value="SHK73351.1"/>
    <property type="molecule type" value="Genomic_DNA"/>
</dbReference>
<keyword evidence="1" id="KW-0472">Membrane</keyword>
<sequence length="92" mass="9148">MIWQIVAYAALGLLAAFAAARFFPARLPATALLLATGPVGGLTGGLVAYTIFGGGHPEASLAAAFATAAAGLSVLARPPKRGRHAKVTPHGA</sequence>
<evidence type="ECO:0008006" key="4">
    <source>
        <dbReference type="Google" id="ProtNLM"/>
    </source>
</evidence>
<evidence type="ECO:0000313" key="2">
    <source>
        <dbReference type="EMBL" id="SHK73351.1"/>
    </source>
</evidence>
<name>A0A1M6UW34_9ACTN</name>
<evidence type="ECO:0000313" key="3">
    <source>
        <dbReference type="Proteomes" id="UP000184111"/>
    </source>
</evidence>
<keyword evidence="1" id="KW-0812">Transmembrane</keyword>
<dbReference type="RefSeq" id="WP_073493086.1">
    <property type="nucleotide sequence ID" value="NZ_FRBI01000001.1"/>
</dbReference>
<accession>A0A1M6UW34</accession>
<proteinExistence type="predicted"/>
<feature type="transmembrane region" description="Helical" evidence="1">
    <location>
        <begin position="31"/>
        <end position="52"/>
    </location>
</feature>
<gene>
    <name evidence="2" type="ORF">SAMN05216499_101501</name>
</gene>
<keyword evidence="1" id="KW-1133">Transmembrane helix</keyword>
<keyword evidence="3" id="KW-1185">Reference proteome</keyword>
<organism evidence="2 3">
    <name type="scientific">Actinacidiphila paucisporea</name>
    <dbReference type="NCBI Taxonomy" id="310782"/>
    <lineage>
        <taxon>Bacteria</taxon>
        <taxon>Bacillati</taxon>
        <taxon>Actinomycetota</taxon>
        <taxon>Actinomycetes</taxon>
        <taxon>Kitasatosporales</taxon>
        <taxon>Streptomycetaceae</taxon>
        <taxon>Actinacidiphila</taxon>
    </lineage>
</organism>
<evidence type="ECO:0000256" key="1">
    <source>
        <dbReference type="SAM" id="Phobius"/>
    </source>
</evidence>
<reference evidence="2 3" key="1">
    <citation type="submission" date="2016-11" db="EMBL/GenBank/DDBJ databases">
        <authorList>
            <person name="Jaros S."/>
            <person name="Januszkiewicz K."/>
            <person name="Wedrychowicz H."/>
        </authorList>
    </citation>
    <scope>NUCLEOTIDE SEQUENCE [LARGE SCALE GENOMIC DNA]</scope>
    <source>
        <strain evidence="2 3">CGMCC 4.2025</strain>
    </source>
</reference>
<dbReference type="AlphaFoldDB" id="A0A1M6UW34"/>
<protein>
    <recommendedName>
        <fullName evidence="4">Integral membrane protein</fullName>
    </recommendedName>
</protein>